<organism evidence="1 2">
    <name type="scientific">Modicisalibacter xianhensis</name>
    <dbReference type="NCBI Taxonomy" id="442341"/>
    <lineage>
        <taxon>Bacteria</taxon>
        <taxon>Pseudomonadati</taxon>
        <taxon>Pseudomonadota</taxon>
        <taxon>Gammaproteobacteria</taxon>
        <taxon>Oceanospirillales</taxon>
        <taxon>Halomonadaceae</taxon>
        <taxon>Modicisalibacter</taxon>
    </lineage>
</organism>
<proteinExistence type="predicted"/>
<gene>
    <name evidence="1" type="ORF">SAMN04487959_10882</name>
</gene>
<dbReference type="STRING" id="442341.SAMN04487959_10882"/>
<sequence length="82" mass="9370">MLYQERKPPLGDARDLQVGQRVEVGAAIGHRVIVLEITEVVSEGHYKGDQVAPDPLDHRPLNEDSRMKDQHFSWRNVLRIVS</sequence>
<evidence type="ECO:0000313" key="1">
    <source>
        <dbReference type="EMBL" id="SFH71151.1"/>
    </source>
</evidence>
<dbReference type="RefSeq" id="WP_092846702.1">
    <property type="nucleotide sequence ID" value="NZ_FOPY01000008.1"/>
</dbReference>
<dbReference type="EMBL" id="FOPY01000008">
    <property type="protein sequence ID" value="SFH71151.1"/>
    <property type="molecule type" value="Genomic_DNA"/>
</dbReference>
<dbReference type="Proteomes" id="UP000199040">
    <property type="component" value="Unassembled WGS sequence"/>
</dbReference>
<dbReference type="AlphaFoldDB" id="A0A1I3CAU7"/>
<keyword evidence="2" id="KW-1185">Reference proteome</keyword>
<name>A0A1I3CAU7_9GAMM</name>
<reference evidence="1 2" key="1">
    <citation type="submission" date="2016-10" db="EMBL/GenBank/DDBJ databases">
        <authorList>
            <person name="de Groot N.N."/>
        </authorList>
    </citation>
    <scope>NUCLEOTIDE SEQUENCE [LARGE SCALE GENOMIC DNA]</scope>
    <source>
        <strain evidence="1 2">CGMCC 1.6848</strain>
    </source>
</reference>
<evidence type="ECO:0000313" key="2">
    <source>
        <dbReference type="Proteomes" id="UP000199040"/>
    </source>
</evidence>
<protein>
    <submittedName>
        <fullName evidence="1">Uncharacterized protein</fullName>
    </submittedName>
</protein>
<accession>A0A1I3CAU7</accession>